<dbReference type="Proteomes" id="UP001576780">
    <property type="component" value="Unassembled WGS sequence"/>
</dbReference>
<reference evidence="2 3" key="1">
    <citation type="submission" date="2024-09" db="EMBL/GenBank/DDBJ databases">
        <title>Floridaenema gen nov. (Aerosakkonemataceae, Aerosakkonematales ord. nov., Cyanobacteria) from benthic tropical and subtropical fresh waters, with the description of four new species.</title>
        <authorList>
            <person name="Moretto J.A."/>
            <person name="Berthold D.E."/>
            <person name="Lefler F.W."/>
            <person name="Huang I.-S."/>
            <person name="Laughinghouse H. IV."/>
        </authorList>
    </citation>
    <scope>NUCLEOTIDE SEQUENCE [LARGE SCALE GENOMIC DNA]</scope>
    <source>
        <strain evidence="2 3">BLCC-F167</strain>
    </source>
</reference>
<feature type="compositionally biased region" description="Acidic residues" evidence="1">
    <location>
        <begin position="86"/>
        <end position="96"/>
    </location>
</feature>
<protein>
    <submittedName>
        <fullName evidence="2">Uncharacterized protein</fullName>
    </submittedName>
</protein>
<evidence type="ECO:0000313" key="3">
    <source>
        <dbReference type="Proteomes" id="UP001576780"/>
    </source>
</evidence>
<organism evidence="2 3">
    <name type="scientific">Floridaenema evergladense BLCC-F167</name>
    <dbReference type="NCBI Taxonomy" id="3153639"/>
    <lineage>
        <taxon>Bacteria</taxon>
        <taxon>Bacillati</taxon>
        <taxon>Cyanobacteriota</taxon>
        <taxon>Cyanophyceae</taxon>
        <taxon>Oscillatoriophycideae</taxon>
        <taxon>Aerosakkonematales</taxon>
        <taxon>Aerosakkonemataceae</taxon>
        <taxon>Floridanema</taxon>
        <taxon>Floridanema evergladense</taxon>
    </lineage>
</organism>
<keyword evidence="3" id="KW-1185">Reference proteome</keyword>
<evidence type="ECO:0000313" key="2">
    <source>
        <dbReference type="EMBL" id="MFB2833481.1"/>
    </source>
</evidence>
<feature type="region of interest" description="Disordered" evidence="1">
    <location>
        <begin position="76"/>
        <end position="96"/>
    </location>
</feature>
<dbReference type="RefSeq" id="WP_413275938.1">
    <property type="nucleotide sequence ID" value="NZ_JBHFNT010000035.1"/>
</dbReference>
<comment type="caution">
    <text evidence="2">The sequence shown here is derived from an EMBL/GenBank/DDBJ whole genome shotgun (WGS) entry which is preliminary data.</text>
</comment>
<dbReference type="EMBL" id="JBHFNT010000035">
    <property type="protein sequence ID" value="MFB2833481.1"/>
    <property type="molecule type" value="Genomic_DNA"/>
</dbReference>
<name>A0ABV4WEH9_9CYAN</name>
<gene>
    <name evidence="2" type="ORF">ACE1CA_03010</name>
</gene>
<accession>A0ABV4WEH9</accession>
<proteinExistence type="predicted"/>
<evidence type="ECO:0000256" key="1">
    <source>
        <dbReference type="SAM" id="MobiDB-lite"/>
    </source>
</evidence>
<sequence>MDFEVYVLCEKKSGALINVWTGNAFEHPAQFSPYYFNKREIPAAYRLMSNLYMDRLRENESELSLEKFTFTYANPIASAPTPPVETPEEDEDLEAA</sequence>